<dbReference type="OrthoDB" id="304377at2759"/>
<gene>
    <name evidence="5" type="ORF">POCTA_138.1.T0340171</name>
</gene>
<protein>
    <submittedName>
        <fullName evidence="5">Uncharacterized protein</fullName>
    </submittedName>
</protein>
<dbReference type="AlphaFoldDB" id="A0A8S1U2G9"/>
<evidence type="ECO:0000259" key="4">
    <source>
        <dbReference type="PROSITE" id="PS50110"/>
    </source>
</evidence>
<dbReference type="CDD" id="cd00082">
    <property type="entry name" value="HisKA"/>
    <property type="match status" value="1"/>
</dbReference>
<dbReference type="GO" id="GO:0000155">
    <property type="term" value="F:phosphorelay sensor kinase activity"/>
    <property type="evidence" value="ECO:0007669"/>
    <property type="project" value="InterPro"/>
</dbReference>
<keyword evidence="1 2" id="KW-0597">Phosphoprotein</keyword>
<comment type="caution">
    <text evidence="5">The sequence shown here is derived from an EMBL/GenBank/DDBJ whole genome shotgun (WGS) entry which is preliminary data.</text>
</comment>
<dbReference type="CDD" id="cd17546">
    <property type="entry name" value="REC_hyHK_CKI1_RcsC-like"/>
    <property type="match status" value="1"/>
</dbReference>
<dbReference type="Pfam" id="PF00512">
    <property type="entry name" value="HisKA"/>
    <property type="match status" value="1"/>
</dbReference>
<dbReference type="InterPro" id="IPR003594">
    <property type="entry name" value="HATPase_dom"/>
</dbReference>
<keyword evidence="6" id="KW-1185">Reference proteome</keyword>
<evidence type="ECO:0000256" key="2">
    <source>
        <dbReference type="PROSITE-ProRule" id="PRU00169"/>
    </source>
</evidence>
<feature type="modified residue" description="4-aspartylphosphate" evidence="2">
    <location>
        <position position="1016"/>
    </location>
</feature>
<dbReference type="PROSITE" id="PS50110">
    <property type="entry name" value="RESPONSE_REGULATORY"/>
    <property type="match status" value="1"/>
</dbReference>
<dbReference type="PROSITE" id="PS50109">
    <property type="entry name" value="HIS_KIN"/>
    <property type="match status" value="1"/>
</dbReference>
<dbReference type="Pfam" id="PF00072">
    <property type="entry name" value="Response_reg"/>
    <property type="match status" value="1"/>
</dbReference>
<dbReference type="PANTHER" id="PTHR43719:SF28">
    <property type="entry name" value="PEROXIDE STRESS-ACTIVATED HISTIDINE KINASE MAK1-RELATED"/>
    <property type="match status" value="1"/>
</dbReference>
<dbReference type="Pfam" id="PF02518">
    <property type="entry name" value="HATPase_c"/>
    <property type="match status" value="1"/>
</dbReference>
<feature type="domain" description="Histidine kinase" evidence="3">
    <location>
        <begin position="619"/>
        <end position="847"/>
    </location>
</feature>
<accession>A0A8S1U2G9</accession>
<proteinExistence type="predicted"/>
<dbReference type="EMBL" id="CAJJDP010000034">
    <property type="protein sequence ID" value="CAD8157807.1"/>
    <property type="molecule type" value="Genomic_DNA"/>
</dbReference>
<reference evidence="5" key="1">
    <citation type="submission" date="2021-01" db="EMBL/GenBank/DDBJ databases">
        <authorList>
            <consortium name="Genoscope - CEA"/>
            <person name="William W."/>
        </authorList>
    </citation>
    <scope>NUCLEOTIDE SEQUENCE</scope>
</reference>
<dbReference type="SMART" id="SM00448">
    <property type="entry name" value="REC"/>
    <property type="match status" value="1"/>
</dbReference>
<dbReference type="OMA" id="FQEYIDI"/>
<organism evidence="5 6">
    <name type="scientific">Paramecium octaurelia</name>
    <dbReference type="NCBI Taxonomy" id="43137"/>
    <lineage>
        <taxon>Eukaryota</taxon>
        <taxon>Sar</taxon>
        <taxon>Alveolata</taxon>
        <taxon>Ciliophora</taxon>
        <taxon>Intramacronucleata</taxon>
        <taxon>Oligohymenophorea</taxon>
        <taxon>Peniculida</taxon>
        <taxon>Parameciidae</taxon>
        <taxon>Paramecium</taxon>
    </lineage>
</organism>
<name>A0A8S1U2G9_PAROT</name>
<dbReference type="InterPro" id="IPR001789">
    <property type="entry name" value="Sig_transdc_resp-reg_receiver"/>
</dbReference>
<dbReference type="InterPro" id="IPR050956">
    <property type="entry name" value="2C_system_His_kinase"/>
</dbReference>
<dbReference type="InterPro" id="IPR003661">
    <property type="entry name" value="HisK_dim/P_dom"/>
</dbReference>
<dbReference type="PANTHER" id="PTHR43719">
    <property type="entry name" value="TWO-COMPONENT HISTIDINE KINASE"/>
    <property type="match status" value="1"/>
</dbReference>
<evidence type="ECO:0000259" key="3">
    <source>
        <dbReference type="PROSITE" id="PS50109"/>
    </source>
</evidence>
<dbReference type="SMART" id="SM00388">
    <property type="entry name" value="HisKA"/>
    <property type="match status" value="1"/>
</dbReference>
<evidence type="ECO:0000256" key="1">
    <source>
        <dbReference type="ARBA" id="ARBA00022553"/>
    </source>
</evidence>
<dbReference type="InterPro" id="IPR005467">
    <property type="entry name" value="His_kinase_dom"/>
</dbReference>
<evidence type="ECO:0000313" key="5">
    <source>
        <dbReference type="EMBL" id="CAD8157807.1"/>
    </source>
</evidence>
<feature type="domain" description="Response regulatory" evidence="4">
    <location>
        <begin position="961"/>
        <end position="1082"/>
    </location>
</feature>
<sequence>MIKHFLKIQTVRNTLNYIFNFQQVTKIILSDELNRQIIKIDEDDIQSQIIQIIVLIHCEFQNFGSNEQTQRSKNNGDELKNYLKDIIRNFDKKIQKWTTDLENLIRLQFAKCVPLKIINYLDVTSIPKFIFSIKYQLFKIDFNYLMKPELKKFLEKFSRIQILLANLVQGLWWFFVGLSKGESINYTLLILQSASLMMRLVQYFLMEKSYGLNLGLHIVSLLFYVGYFESMFLSEIDNSLSILSNSLIITIAYWDYLKIAVQKYSFICKLGLPCYLLIKNIIQIISLPSLQTIESIIIIFVIVIHQIIAYYCQFNFKQNNQNTEQQLPKKSENPASPSVENLLMQSQAKSQPRNSFIQTPKQCFTTLLKDLPNEDKLKQYSNLTSFSKSQKFYKSLSSSDHSKLQLYQNLINLFPYGILILNQAQQVSYINNKCEKILECQGAQLVLEKVKTCVKNAKIPDEESESTNKQEKNQLHYRTLQQIIKRLSDKEFPIDILDIILSPSKYLALLDQNDMQKSKHSSFHQKIFIYEWLMKSESKFSNNQQKKLKLILIPTSMTNQQQDYFSASSQVKSSSKSHFSFNNDVENTVLLIIIKNITNKFKCQQMKDEQIIHHSLIKSFSHELRTPLNSCQQMLNLMKIEDSNTRFQEYIDIAQCSIALLIHQINDILDYASIQSYQFSYHVSMFAIHEISEEIEHLYKLQMRQKNIIFNVKVSESLSGKVIQNDKQRIMQLLVNILNNAIKFTQEGGSISLKITEGDLFSIIFKVKDNGIGIEEQKLSQIQNSIHDTIEFGAVLKSHQGSRQQGLGLSIAAKLVQGLVESQDNQLIISSRKNQGTVVQFKAQNLLQNNLLQSHLFTLQSGKNNQSFDQFELKELKLDDSKLIKSNNSRMDIDKEYQNQSSESYKNTSRLNDIEKQPEILLPISPEYFSEKCIGFNTSLLKQQDSGFTKRYSSYCQKCHHVLIVDDIPFNQIALKLILNNHQIEADQAFDGFQAIEKVKQKLQQHCSTYKLILMDIEMPGIDGFQTSKQILDLISNKSMIIICSAYDTQENIVQGQKLGITTFLQKPVKNDDLDVILKKVFQNETDCT</sequence>
<dbReference type="SMART" id="SM00387">
    <property type="entry name" value="HATPase_c"/>
    <property type="match status" value="1"/>
</dbReference>
<evidence type="ECO:0000313" key="6">
    <source>
        <dbReference type="Proteomes" id="UP000683925"/>
    </source>
</evidence>
<dbReference type="Proteomes" id="UP000683925">
    <property type="component" value="Unassembled WGS sequence"/>
</dbReference>